<dbReference type="PROSITE" id="PS01124">
    <property type="entry name" value="HTH_ARAC_FAMILY_2"/>
    <property type="match status" value="1"/>
</dbReference>
<sequence>MRKITIGILVFPRFQLLDLAGPCDAFGEVKVLSNGESEYEIFTVGTTRGPVQSSSGITLTPDRTIFDPCPHFDTLIIPGGLGIFNLLEDSTVIDWIARQGDECRRISAICNGVFALGAAGMINGKTVTTHWMDVPRLASMFKRAVIEPDRIFVKDGHIYTTAGVTAGIDLSLLLIEEDINKKMALDVAKYLIVYLRRSGGQSQFSPLLESQAAENSVVACVHSYILDNPEARHSLESISEHLNMSPRNLTRIFKKECGMTPMNYVNDARIDFARRYLESTDMGYKDIAQRCGLESAEALRRIFVRRLGITPLEYREHFRSSSEEVESN</sequence>
<dbReference type="InterPro" id="IPR009057">
    <property type="entry name" value="Homeodomain-like_sf"/>
</dbReference>
<dbReference type="Pfam" id="PF01965">
    <property type="entry name" value="DJ-1_PfpI"/>
    <property type="match status" value="1"/>
</dbReference>
<name>A0A9C7FC35_9BURK</name>
<evidence type="ECO:0000313" key="5">
    <source>
        <dbReference type="EMBL" id="BDT79773.1"/>
    </source>
</evidence>
<dbReference type="SMART" id="SM00342">
    <property type="entry name" value="HTH_ARAC"/>
    <property type="match status" value="1"/>
</dbReference>
<dbReference type="Proteomes" id="UP001211097">
    <property type="component" value="Chromosome"/>
</dbReference>
<dbReference type="Gene3D" id="3.40.50.880">
    <property type="match status" value="1"/>
</dbReference>
<evidence type="ECO:0000313" key="4">
    <source>
        <dbReference type="EMBL" id="BDT77891.1"/>
    </source>
</evidence>
<dbReference type="PANTHER" id="PTHR43130:SF3">
    <property type="entry name" value="HTH-TYPE TRANSCRIPTIONAL REGULATOR RV1931C"/>
    <property type="match status" value="1"/>
</dbReference>
<dbReference type="InterPro" id="IPR018060">
    <property type="entry name" value="HTH_AraC"/>
</dbReference>
<gene>
    <name evidence="4" type="ORF">PKF023_16940</name>
    <name evidence="5" type="ORF">PKF032_16610</name>
</gene>
<dbReference type="InterPro" id="IPR052158">
    <property type="entry name" value="INH-QAR"/>
</dbReference>
<dbReference type="PANTHER" id="PTHR43130">
    <property type="entry name" value="ARAC-FAMILY TRANSCRIPTIONAL REGULATOR"/>
    <property type="match status" value="1"/>
</dbReference>
<dbReference type="GO" id="GO:0043565">
    <property type="term" value="F:sequence-specific DNA binding"/>
    <property type="evidence" value="ECO:0007669"/>
    <property type="project" value="InterPro"/>
</dbReference>
<proteinExistence type="predicted"/>
<dbReference type="RefSeq" id="WP_281742370.1">
    <property type="nucleotide sequence ID" value="NZ_AP026973.1"/>
</dbReference>
<dbReference type="Gene3D" id="1.10.10.60">
    <property type="entry name" value="Homeodomain-like"/>
    <property type="match status" value="2"/>
</dbReference>
<dbReference type="AlphaFoldDB" id="A0A9C7FC35"/>
<keyword evidence="1" id="KW-0805">Transcription regulation</keyword>
<dbReference type="GO" id="GO:0003700">
    <property type="term" value="F:DNA-binding transcription factor activity"/>
    <property type="evidence" value="ECO:0007669"/>
    <property type="project" value="InterPro"/>
</dbReference>
<keyword evidence="2" id="KW-0804">Transcription</keyword>
<protein>
    <submittedName>
        <fullName evidence="4">Transcriptional regulator</fullName>
    </submittedName>
</protein>
<feature type="domain" description="HTH araC/xylS-type" evidence="3">
    <location>
        <begin position="219"/>
        <end position="317"/>
    </location>
</feature>
<dbReference type="SUPFAM" id="SSF52317">
    <property type="entry name" value="Class I glutamine amidotransferase-like"/>
    <property type="match status" value="1"/>
</dbReference>
<dbReference type="CDD" id="cd03137">
    <property type="entry name" value="GATase1_AraC_1"/>
    <property type="match status" value="1"/>
</dbReference>
<dbReference type="Proteomes" id="UP001211204">
    <property type="component" value="Chromosome"/>
</dbReference>
<evidence type="ECO:0000256" key="2">
    <source>
        <dbReference type="ARBA" id="ARBA00023163"/>
    </source>
</evidence>
<evidence type="ECO:0000256" key="1">
    <source>
        <dbReference type="ARBA" id="ARBA00023015"/>
    </source>
</evidence>
<accession>A0A9C7FC35</accession>
<dbReference type="KEGG" id="pyt:PKF023_16940"/>
<keyword evidence="6" id="KW-1185">Reference proteome</keyword>
<dbReference type="EMBL" id="AP026973">
    <property type="protein sequence ID" value="BDT77891.1"/>
    <property type="molecule type" value="Genomic_DNA"/>
</dbReference>
<dbReference type="SUPFAM" id="SSF46689">
    <property type="entry name" value="Homeodomain-like"/>
    <property type="match status" value="2"/>
</dbReference>
<dbReference type="InterPro" id="IPR029062">
    <property type="entry name" value="Class_I_gatase-like"/>
</dbReference>
<evidence type="ECO:0000313" key="6">
    <source>
        <dbReference type="Proteomes" id="UP001211204"/>
    </source>
</evidence>
<reference evidence="4 6" key="1">
    <citation type="submission" date="2022-11" db="EMBL/GenBank/DDBJ databases">
        <title>Complete Genome Sequences of three Polynucleobacter sp. Subcluster PnecC Strains KF022, KF023, and KF032 Isolated from a Shallow Eutrophic Lake in Japan.</title>
        <authorList>
            <person name="Ogata Y."/>
            <person name="Watanabe K."/>
            <person name="Takemine S."/>
            <person name="Shindo C."/>
            <person name="Kurokawa R."/>
            <person name="Suda W."/>
        </authorList>
    </citation>
    <scope>NUCLEOTIDE SEQUENCE</scope>
    <source>
        <strain evidence="4">KF023</strain>
        <strain evidence="5 6">KF032</strain>
    </source>
</reference>
<organism evidence="4">
    <name type="scientific">Polynucleobacter yangtzensis</name>
    <dbReference type="NCBI Taxonomy" id="1743159"/>
    <lineage>
        <taxon>Bacteria</taxon>
        <taxon>Pseudomonadati</taxon>
        <taxon>Pseudomonadota</taxon>
        <taxon>Betaproteobacteria</taxon>
        <taxon>Burkholderiales</taxon>
        <taxon>Burkholderiaceae</taxon>
        <taxon>Polynucleobacter</taxon>
    </lineage>
</organism>
<dbReference type="InterPro" id="IPR002818">
    <property type="entry name" value="DJ-1/PfpI"/>
</dbReference>
<evidence type="ECO:0000259" key="3">
    <source>
        <dbReference type="PROSITE" id="PS01124"/>
    </source>
</evidence>
<dbReference type="Pfam" id="PF12833">
    <property type="entry name" value="HTH_18"/>
    <property type="match status" value="1"/>
</dbReference>
<dbReference type="EMBL" id="AP026974">
    <property type="protein sequence ID" value="BDT79773.1"/>
    <property type="molecule type" value="Genomic_DNA"/>
</dbReference>